<feature type="region of interest" description="Disordered" evidence="1">
    <location>
        <begin position="2710"/>
        <end position="2729"/>
    </location>
</feature>
<dbReference type="InterPro" id="IPR056841">
    <property type="entry name" value="TNRC18_BAHCC1-like_SH3"/>
</dbReference>
<evidence type="ECO:0000256" key="1">
    <source>
        <dbReference type="SAM" id="MobiDB-lite"/>
    </source>
</evidence>
<dbReference type="RefSeq" id="XP_036797751.1">
    <property type="nucleotide sequence ID" value="XM_036941856.1"/>
</dbReference>
<feature type="region of interest" description="Disordered" evidence="1">
    <location>
        <begin position="1389"/>
        <end position="1540"/>
    </location>
</feature>
<feature type="compositionally biased region" description="Low complexity" evidence="1">
    <location>
        <begin position="261"/>
        <end position="276"/>
    </location>
</feature>
<feature type="domain" description="BAH" evidence="2">
    <location>
        <begin position="2830"/>
        <end position="2953"/>
    </location>
</feature>
<feature type="region of interest" description="Disordered" evidence="1">
    <location>
        <begin position="2659"/>
        <end position="2696"/>
    </location>
</feature>
<feature type="compositionally biased region" description="Basic and acidic residues" evidence="1">
    <location>
        <begin position="512"/>
        <end position="521"/>
    </location>
</feature>
<feature type="compositionally biased region" description="Polar residues" evidence="1">
    <location>
        <begin position="807"/>
        <end position="830"/>
    </location>
</feature>
<feature type="compositionally biased region" description="Low complexity" evidence="1">
    <location>
        <begin position="793"/>
        <end position="806"/>
    </location>
</feature>
<feature type="region of interest" description="Disordered" evidence="1">
    <location>
        <begin position="2121"/>
        <end position="2200"/>
    </location>
</feature>
<feature type="compositionally biased region" description="Basic residues" evidence="1">
    <location>
        <begin position="1746"/>
        <end position="1759"/>
    </location>
</feature>
<feature type="compositionally biased region" description="Acidic residues" evidence="1">
    <location>
        <begin position="2621"/>
        <end position="2630"/>
    </location>
</feature>
<feature type="compositionally biased region" description="Basic and acidic residues" evidence="1">
    <location>
        <begin position="745"/>
        <end position="755"/>
    </location>
</feature>
<feature type="region of interest" description="Disordered" evidence="1">
    <location>
        <begin position="1144"/>
        <end position="1337"/>
    </location>
</feature>
<feature type="compositionally biased region" description="Acidic residues" evidence="1">
    <location>
        <begin position="1517"/>
        <end position="1530"/>
    </location>
</feature>
<feature type="region of interest" description="Disordered" evidence="1">
    <location>
        <begin position="2616"/>
        <end position="2644"/>
    </location>
</feature>
<dbReference type="Pfam" id="PF01426">
    <property type="entry name" value="BAH"/>
    <property type="match status" value="1"/>
</dbReference>
<feature type="compositionally biased region" description="Gly residues" evidence="1">
    <location>
        <begin position="842"/>
        <end position="851"/>
    </location>
</feature>
<name>A0A8K9VDR6_ONCMY</name>
<feature type="compositionally biased region" description="Low complexity" evidence="1">
    <location>
        <begin position="420"/>
        <end position="430"/>
    </location>
</feature>
<feature type="compositionally biased region" description="Basic residues" evidence="1">
    <location>
        <begin position="243"/>
        <end position="260"/>
    </location>
</feature>
<feature type="compositionally biased region" description="Basic and acidic residues" evidence="1">
    <location>
        <begin position="1403"/>
        <end position="1415"/>
    </location>
</feature>
<reference evidence="3" key="3">
    <citation type="submission" date="2025-09" db="UniProtKB">
        <authorList>
            <consortium name="Ensembl"/>
        </authorList>
    </citation>
    <scope>IDENTIFICATION</scope>
</reference>
<gene>
    <name evidence="3" type="primary">LOC110486089</name>
</gene>
<dbReference type="InterPro" id="IPR043151">
    <property type="entry name" value="BAH_sf"/>
</dbReference>
<dbReference type="Proteomes" id="UP000694395">
    <property type="component" value="Chromosome 13"/>
</dbReference>
<dbReference type="SMART" id="SM00439">
    <property type="entry name" value="BAH"/>
    <property type="match status" value="1"/>
</dbReference>
<feature type="region of interest" description="Disordered" evidence="1">
    <location>
        <begin position="398"/>
        <end position="603"/>
    </location>
</feature>
<feature type="compositionally biased region" description="Basic residues" evidence="1">
    <location>
        <begin position="431"/>
        <end position="440"/>
    </location>
</feature>
<feature type="compositionally biased region" description="Basic residues" evidence="1">
    <location>
        <begin position="408"/>
        <end position="418"/>
    </location>
</feature>
<dbReference type="KEGG" id="omy:110486089"/>
<dbReference type="Pfam" id="PF24912">
    <property type="entry name" value="SH3_TNRC18"/>
    <property type="match status" value="1"/>
</dbReference>
<reference evidence="3" key="1">
    <citation type="submission" date="2020-07" db="EMBL/GenBank/DDBJ databases">
        <title>A long reads based de novo assembly of the rainbow trout Arlee double haploid line genome.</title>
        <authorList>
            <person name="Gao G."/>
            <person name="Palti Y."/>
        </authorList>
    </citation>
    <scope>NUCLEOTIDE SEQUENCE [LARGE SCALE GENOMIC DNA]</scope>
</reference>
<evidence type="ECO:0000313" key="3">
    <source>
        <dbReference type="Ensembl" id="ENSOMYP00000118884.1"/>
    </source>
</evidence>
<feature type="compositionally biased region" description="Acidic residues" evidence="1">
    <location>
        <begin position="2171"/>
        <end position="2187"/>
    </location>
</feature>
<feature type="region of interest" description="Disordered" evidence="1">
    <location>
        <begin position="78"/>
        <end position="110"/>
    </location>
</feature>
<protein>
    <submittedName>
        <fullName evidence="3">BAH domain and coiled-coil containing 1a</fullName>
    </submittedName>
</protein>
<feature type="compositionally biased region" description="Basic and acidic residues" evidence="1">
    <location>
        <begin position="458"/>
        <end position="470"/>
    </location>
</feature>
<evidence type="ECO:0000313" key="4">
    <source>
        <dbReference type="Proteomes" id="UP000694395"/>
    </source>
</evidence>
<feature type="region of interest" description="Disordered" evidence="1">
    <location>
        <begin position="1838"/>
        <end position="2042"/>
    </location>
</feature>
<feature type="region of interest" description="Disordered" evidence="1">
    <location>
        <begin position="615"/>
        <end position="696"/>
    </location>
</feature>
<feature type="region of interest" description="Disordered" evidence="1">
    <location>
        <begin position="2368"/>
        <end position="2403"/>
    </location>
</feature>
<dbReference type="InterPro" id="IPR001025">
    <property type="entry name" value="BAH_dom"/>
</dbReference>
<feature type="compositionally biased region" description="Basic residues" evidence="1">
    <location>
        <begin position="2382"/>
        <end position="2394"/>
    </location>
</feature>
<feature type="compositionally biased region" description="Low complexity" evidence="1">
    <location>
        <begin position="1228"/>
        <end position="1242"/>
    </location>
</feature>
<feature type="region of interest" description="Disordered" evidence="1">
    <location>
        <begin position="1725"/>
        <end position="1805"/>
    </location>
</feature>
<feature type="compositionally biased region" description="Low complexity" evidence="1">
    <location>
        <begin position="95"/>
        <end position="107"/>
    </location>
</feature>
<feature type="compositionally biased region" description="Pro residues" evidence="1">
    <location>
        <begin position="777"/>
        <end position="792"/>
    </location>
</feature>
<accession>A0A8K9VDR6</accession>
<feature type="compositionally biased region" description="Basic and acidic residues" evidence="1">
    <location>
        <begin position="225"/>
        <end position="242"/>
    </location>
</feature>
<feature type="compositionally biased region" description="Basic and acidic residues" evidence="1">
    <location>
        <begin position="2058"/>
        <end position="2070"/>
    </location>
</feature>
<dbReference type="PROSITE" id="PS51038">
    <property type="entry name" value="BAH"/>
    <property type="match status" value="1"/>
</dbReference>
<dbReference type="Ensembl" id="ENSOMYT00000138934.1">
    <property type="protein sequence ID" value="ENSOMYP00000118884.1"/>
    <property type="gene ID" value="ENSOMYG00000066980.1"/>
</dbReference>
<organism evidence="3 4">
    <name type="scientific">Oncorhynchus mykiss</name>
    <name type="common">Rainbow trout</name>
    <name type="synonym">Salmo gairdneri</name>
    <dbReference type="NCBI Taxonomy" id="8022"/>
    <lineage>
        <taxon>Eukaryota</taxon>
        <taxon>Metazoa</taxon>
        <taxon>Chordata</taxon>
        <taxon>Craniata</taxon>
        <taxon>Vertebrata</taxon>
        <taxon>Euteleostomi</taxon>
        <taxon>Actinopterygii</taxon>
        <taxon>Neopterygii</taxon>
        <taxon>Teleostei</taxon>
        <taxon>Protacanthopterygii</taxon>
        <taxon>Salmoniformes</taxon>
        <taxon>Salmonidae</taxon>
        <taxon>Salmoninae</taxon>
        <taxon>Oncorhynchus</taxon>
    </lineage>
</organism>
<dbReference type="OrthoDB" id="6426227at2759"/>
<feature type="compositionally biased region" description="Low complexity" evidence="1">
    <location>
        <begin position="2659"/>
        <end position="2691"/>
    </location>
</feature>
<dbReference type="GO" id="GO:0003682">
    <property type="term" value="F:chromatin binding"/>
    <property type="evidence" value="ECO:0007669"/>
    <property type="project" value="InterPro"/>
</dbReference>
<feature type="region of interest" description="Disordered" evidence="1">
    <location>
        <begin position="2054"/>
        <end position="2086"/>
    </location>
</feature>
<evidence type="ECO:0000259" key="2">
    <source>
        <dbReference type="PROSITE" id="PS51038"/>
    </source>
</evidence>
<dbReference type="Pfam" id="PF21744">
    <property type="entry name" value="BAHCC1-like_Tudor"/>
    <property type="match status" value="1"/>
</dbReference>
<dbReference type="PANTHER" id="PTHR12505:SF25">
    <property type="entry name" value="BAH AND COILED-COIL DOMAIN-CONTAINING PROTEIN 1-LIKE ISOFORM X1"/>
    <property type="match status" value="1"/>
</dbReference>
<feature type="region of interest" description="Disordered" evidence="1">
    <location>
        <begin position="1355"/>
        <end position="1375"/>
    </location>
</feature>
<feature type="compositionally biased region" description="Low complexity" evidence="1">
    <location>
        <begin position="567"/>
        <end position="582"/>
    </location>
</feature>
<dbReference type="GeneID" id="110486089"/>
<feature type="compositionally biased region" description="Pro residues" evidence="1">
    <location>
        <begin position="445"/>
        <end position="455"/>
    </location>
</feature>
<feature type="region of interest" description="Disordered" evidence="1">
    <location>
        <begin position="175"/>
        <end position="276"/>
    </location>
</feature>
<feature type="compositionally biased region" description="Basic and acidic residues" evidence="1">
    <location>
        <begin position="875"/>
        <end position="899"/>
    </location>
</feature>
<dbReference type="CDD" id="cd04714">
    <property type="entry name" value="BAH_BAHCC1"/>
    <property type="match status" value="1"/>
</dbReference>
<feature type="compositionally biased region" description="Basic residues" evidence="1">
    <location>
        <begin position="2144"/>
        <end position="2154"/>
    </location>
</feature>
<dbReference type="Gene3D" id="2.30.30.490">
    <property type="match status" value="1"/>
</dbReference>
<feature type="compositionally biased region" description="Low complexity" evidence="1">
    <location>
        <begin position="1957"/>
        <end position="1968"/>
    </location>
</feature>
<feature type="compositionally biased region" description="Low complexity" evidence="1">
    <location>
        <begin position="1153"/>
        <end position="1183"/>
    </location>
</feature>
<feature type="region of interest" description="Disordered" evidence="1">
    <location>
        <begin position="2742"/>
        <end position="2814"/>
    </location>
</feature>
<proteinExistence type="predicted"/>
<feature type="compositionally biased region" description="Pro residues" evidence="1">
    <location>
        <begin position="550"/>
        <end position="566"/>
    </location>
</feature>
<sequence>MEGRDFAAPAHLLSERGALVHRAASRIASTGHSSVQHGGHFPSGKYYPSHIPMAPHSGSGLMGNSSASFMGTFLASSLGSSSHPSHPSRPPSSPSSPGSFRGGPHSSASQIWFPHSHEAAPGYPRFSGSLAHTFLPMSHLDHHANSGVLYGQHRFYDTQKENFYLRSLPSQPPLISANHGLPPISRAGPGHPQGSCSRDMDPGGGVSLHKGLKEGSIERGVVPSTKDKERPSSKQEAKERQQHHSHHPQPSHPHHHHPHPGHTQPHPHQQHPQYPQHPVSLEEVNSRALERHMEHQQTLGMTRTLSACLLNGKMQNGGDSGTGGAKASMTSYGGEVVGSRGAQTQASHRHMEGGGNIRCTKEGVSGEMRISEQPSDCLEGRGQMLHHALPYSVAPPLQMGSAAGGGHPHLHPHHHPHPHPGGFHCLQLHPSHPHHPHTHHHPDFFCPPPPAPLTNPSPHERGGGGGRDPKVTGPTFIPSVGGGHLGDKSSGQPFQMGTPPDCQGLVGGGGSAKDKAMEKSNWHRKQQQQLYRKAEKTPDWMQQQSHHPQQPHPQQPLPQQPQPQQPQPQQTQPQQPQTQQPQPQQPLPQQPQPQQHQAVRSRSVECINSVGVDTTDVFRPSLPQGAKAGHSLPHSVNTSPYRDCSLPGPLPNASPLGGRAGAGGGSCSLQRDGQKVARIRHQQHGGPGPDAPAAELNQNNKQNQDLNRKLEMSPYGYSNSGQGQQHHPQQPPVPPWAMRPHHVHHAEEEQQRKAYMESLSGGRQQPQQQPGQGMGLPPHPSPQPQPPPPPAPSQQQQDPQVASQAQEESSAMKSLLKYSTQQPLLLSQKSPFGGLGSLKSAGLGGPGGGAPGVSCTLQGSKQQQALPTRKGPANDGERSDCGGRGREVGEAVGHGEGEVRQPPVGIAVAVARQREPSCRPVDAHTNSRQGRVHPSMKGPPRSLYPSDPAGEEERKRMSGERMGLTCLDRDREAYIRDNKDPVDFTRIHPSNSCHGDITSHLMVPGGTSLQSGQLGDPSAHAHAHSAHHHWLPSTGSPSIWMTSHSYGIGHSALHQNLAPGFSAAMPGSLQPVLPLPQDPSTQLVVLPTEPAAHPVTHHLDVMEQPGLWPPVYGARGPSSHIHPQHPAVYSRSQFLRQQELYALQQHQQHHHLQQQQHQHQQQQSHQSQPQSHPQSQPQSHPQSQPQPQPQPQPQQHHRAAQTMELQHRPNHAQVQKRPESVELEELLSEPPGSKPSKPYSSYHRNTPTPGACTAHLSPCCQSQSPTLRPHPKSTPSTPCPAPSPAAAAPRSPEISPAPPQLPKGAETQDKRGEGQPLQDYPQSLEPDLPPGYTYPAIAMGYRSCTSPHDVRLAEPADLEAVQAEPAENAPQPLSSLGAELECQAMVRPLPHQEVEEEEEGQKEEEVQREEVEAREAAGSCGPPDQVHREEQEEEVSVCPPAESRVCDTASCPIPIPLSDEENHRDDPTSTLEEQEEEKCKVERGQQQEVAGEQEEQDSTIIDLDPPCPAQPHQEAHTEEEEEGGEEESTPNDDNHSVELVCLSPSSPSLCPSQSLITLSTPLKPIVPSYWSLELLIAAAFCADVPPFPMLASSTLQPQACDTHPCPSHPHHGMELLSELADLELQQHRHNTGDSQGEEMLIFDLQSLATLAAARALELGAQEGSGEGAGRHYPARKTLNLRRKYSWTPRHEPACPAKGTMERMEGPELAMRVKLAELQRRYKEKQRELAKLQRKHDHQKEETPRSPARRGPGRPRKRKSTPAAGPGSSSETQRKIKSLGAGLGLSPEDLLGGGGGDAQRKKKKLSNRGFERLGAAEIKVHGSSRKSVLHGVLSSKLAHQQLRQHKAQGGKRTGMGAGPRDKEEAASAASSAPKHHGHRGQATSKAESRRVINESGGQSDTAASADSGGQEGWTGTPLMMRGGRRKGMGGALGVQGSARLQQPRARVLRARSQEAMEGGETSPTESESSNQEDEEEEGSYDSDEGQDLKAQPSRDVSSCSTVTGPSPSSVVKLEANQKARNKKERQELYGSQSLSGAEGEVKVRKRAPCRLGMVTAANKHPEYQDQSEGMRRAGGPRSQEPRRESLGTRGSLYRRTMGPVTFPTTSERLKRATRKSTMLRGPINKRRSCWSGDVQSPQSDDNTVRGRRIRNKQPKGRAVSRLLESMAADEGFQMDEDDSSFSEGDEDTNPSYPHNPRSPLAAPSCVLTRQLLTDGLRVLISKEDELLYAARVHTLELPDIYSIVIDGERGNRPRIYSLEQLLQEAVLDVRPETEAVLSEGTRVCAYWSERSRCLYPGNIRQGGSGEEGKQGGVMVEFDDGDRGRISLLNIRLLPPGYQIHCAESSPAHLVSSGRAARRSFSLEKAPLSERVLERQASTEPVRRRPGRPKGSGKKKNLSDSTNKNAAPLLSWPAVAVPRKRACENLFQLNGTPRKALRGSREAHLLPLPPAPVSAPTKGLFSSSSFEVDSFSSIANGYSSFCSTQPTGMSLGSRTGPYVQRRRPGEVPRSSRKSSQEFLVKLDHEGVTSPKTKNSKALLLLGGGSGFGAKGVGGLPRPEAYSHPVLLVKDNRKGVSASRAELLLKGAPPPQRKASPSLAIGEYGVGELGLSCHRDCHSSYSDLDNEEEEEEEERRRRRGAALATAASGGLRTAGSFLSRLSVSSSSSGSSSSSSSGSMSSSSLCSSDNDSSYSSEDEESSTLLLQSCLSSHHGLLQSPEPPAAAGPHQGQQSFVAKAVAVSNTKGGGATNDHSANNKLLKRKECGSSSPSKPPRDLVKRQRVIPGDAGPRPKMNTFLPGRQMWRWSGNPTQRRGLKGKSRKLFYKAIVRGRDMVRVGDCAMFLSAGRPHLPYVGRIENFWESWSSNMVVKVKWFYHPEETKLGKRHRDSKHALYQSCHEDENDVQTISHKCQVVSREEYEHMARGQKPSSSVPTQGLYYLAGTYDPTSGQLLTAEGVAIVC</sequence>
<feature type="region of interest" description="Disordered" evidence="1">
    <location>
        <begin position="2487"/>
        <end position="2513"/>
    </location>
</feature>
<dbReference type="InterPro" id="IPR048924">
    <property type="entry name" value="BAHCC1-like_Tudor"/>
</dbReference>
<feature type="compositionally biased region" description="Polar residues" evidence="1">
    <location>
        <begin position="1894"/>
        <end position="1903"/>
    </location>
</feature>
<feature type="region of interest" description="Disordered" evidence="1">
    <location>
        <begin position="711"/>
        <end position="959"/>
    </location>
</feature>
<feature type="compositionally biased region" description="Low complexity" evidence="1">
    <location>
        <begin position="1284"/>
        <end position="1294"/>
    </location>
</feature>
<reference evidence="3" key="2">
    <citation type="submission" date="2025-08" db="UniProtKB">
        <authorList>
            <consortium name="Ensembl"/>
        </authorList>
    </citation>
    <scope>IDENTIFICATION</scope>
</reference>
<dbReference type="PANTHER" id="PTHR12505">
    <property type="entry name" value="PHD FINGER TRANSCRIPTION FACTOR"/>
    <property type="match status" value="1"/>
</dbReference>
<dbReference type="InterPro" id="IPR052429">
    <property type="entry name" value="BAH_domain_protein"/>
</dbReference>
<feature type="compositionally biased region" description="Polar residues" evidence="1">
    <location>
        <begin position="855"/>
        <end position="866"/>
    </location>
</feature>
<feature type="compositionally biased region" description="Low complexity" evidence="1">
    <location>
        <begin position="1995"/>
        <end position="2010"/>
    </location>
</feature>
<dbReference type="Gene3D" id="2.30.30.140">
    <property type="match status" value="1"/>
</dbReference>
<keyword evidence="4" id="KW-1185">Reference proteome</keyword>
<feature type="compositionally biased region" description="Low complexity" evidence="1">
    <location>
        <begin position="761"/>
        <end position="771"/>
    </location>
</feature>
<feature type="compositionally biased region" description="Acidic residues" evidence="1">
    <location>
        <begin position="1969"/>
        <end position="1984"/>
    </location>
</feature>
<dbReference type="GeneTree" id="ENSGT00940000160116"/>